<dbReference type="EMBL" id="JBEUKS010000003">
    <property type="protein sequence ID" value="MFC1438963.1"/>
    <property type="molecule type" value="Genomic_DNA"/>
</dbReference>
<comment type="caution">
    <text evidence="2">The sequence shown here is derived from an EMBL/GenBank/DDBJ whole genome shotgun (WGS) entry which is preliminary data.</text>
</comment>
<accession>A0ABV6XL30</accession>
<proteinExistence type="predicted"/>
<keyword evidence="1" id="KW-0812">Transmembrane</keyword>
<keyword evidence="1" id="KW-1133">Transmembrane helix</keyword>
<reference evidence="2 3" key="1">
    <citation type="submission" date="2024-06" db="EMBL/GenBank/DDBJ databases">
        <authorList>
            <person name="Lee S.D."/>
        </authorList>
    </citation>
    <scope>NUCLEOTIDE SEQUENCE [LARGE SCALE GENOMIC DNA]</scope>
    <source>
        <strain evidence="2 3">N1-10</strain>
    </source>
</reference>
<keyword evidence="3" id="KW-1185">Reference proteome</keyword>
<feature type="transmembrane region" description="Helical" evidence="1">
    <location>
        <begin position="192"/>
        <end position="215"/>
    </location>
</feature>
<feature type="transmembrane region" description="Helical" evidence="1">
    <location>
        <begin position="111"/>
        <end position="138"/>
    </location>
</feature>
<organism evidence="2 3">
    <name type="scientific">Streptacidiphilus jeojiensis</name>
    <dbReference type="NCBI Taxonomy" id="3229225"/>
    <lineage>
        <taxon>Bacteria</taxon>
        <taxon>Bacillati</taxon>
        <taxon>Actinomycetota</taxon>
        <taxon>Actinomycetes</taxon>
        <taxon>Kitasatosporales</taxon>
        <taxon>Streptomycetaceae</taxon>
        <taxon>Streptacidiphilus</taxon>
    </lineage>
</organism>
<evidence type="ECO:0000313" key="3">
    <source>
        <dbReference type="Proteomes" id="UP001592581"/>
    </source>
</evidence>
<feature type="transmembrane region" description="Helical" evidence="1">
    <location>
        <begin position="29"/>
        <end position="46"/>
    </location>
</feature>
<evidence type="ECO:0000313" key="2">
    <source>
        <dbReference type="EMBL" id="MFC1438963.1"/>
    </source>
</evidence>
<feature type="transmembrane region" description="Helical" evidence="1">
    <location>
        <begin position="71"/>
        <end position="90"/>
    </location>
</feature>
<sequence length="266" mass="27825">MSTPIPRNRARFGDLVAAEWIKVRSLRSTYGLMAFGLLFAVVAAWWEGAHVRVAPGAAAQFNPLIYPYNDATWEFITVLAATFGVLAVAGEYSSGLIRATFTAVPARRRVILAKGVIVSAHMALFGLLTSLASLYVAGAALSGQLSGLSLDRPDVLRAAAVSAVLPVLGALAGMAIGALIRHPAGAVSTAWGVLLFLPTLLASGTIGLGWATQVMPVAAWEAISRSTYGTPHPNLLPAVGVAWILMAAWPLLSLATTSVVVTRRDV</sequence>
<keyword evidence="1" id="KW-0472">Membrane</keyword>
<name>A0ABV6XL30_9ACTN</name>
<protein>
    <submittedName>
        <fullName evidence="2">ABC transporter permease</fullName>
    </submittedName>
</protein>
<feature type="transmembrane region" description="Helical" evidence="1">
    <location>
        <begin position="235"/>
        <end position="261"/>
    </location>
</feature>
<evidence type="ECO:0000256" key="1">
    <source>
        <dbReference type="SAM" id="Phobius"/>
    </source>
</evidence>
<dbReference type="Proteomes" id="UP001592581">
    <property type="component" value="Unassembled WGS sequence"/>
</dbReference>
<gene>
    <name evidence="2" type="ORF">ABUW04_11885</name>
</gene>
<dbReference type="RefSeq" id="WP_380564481.1">
    <property type="nucleotide sequence ID" value="NZ_JBEUKS010000003.1"/>
</dbReference>
<feature type="transmembrane region" description="Helical" evidence="1">
    <location>
        <begin position="158"/>
        <end position="180"/>
    </location>
</feature>